<dbReference type="KEGG" id="bgf:BC1003_5138"/>
<sequence length="32" mass="3072">MTGVPSASLTPLGSLAATVLCSRQAAHALSCG</sequence>
<accession>E1TKD2</accession>
<reference evidence="1" key="1">
    <citation type="submission" date="2010-09" db="EMBL/GenBank/DDBJ databases">
        <title>Complete sequence of chromosome2 of Burkholderia sp. CCGE1003.</title>
        <authorList>
            <consortium name="US DOE Joint Genome Institute"/>
            <person name="Lucas S."/>
            <person name="Copeland A."/>
            <person name="Lapidus A."/>
            <person name="Cheng J.-F."/>
            <person name="Bruce D."/>
            <person name="Goodwin L."/>
            <person name="Pitluck S."/>
            <person name="Daligault H."/>
            <person name="Davenport K."/>
            <person name="Detter J.C."/>
            <person name="Han C."/>
            <person name="Tapia R."/>
            <person name="Land M."/>
            <person name="Hauser L."/>
            <person name="Jeffries C."/>
            <person name="Kyrpides N."/>
            <person name="Ivanova N."/>
            <person name="Ovchinnikova G."/>
            <person name="Martinez-Romero E."/>
            <person name="Rogel M.A."/>
            <person name="Auchtung J."/>
            <person name="Tiedje J.M."/>
            <person name="Woyke T."/>
        </authorList>
    </citation>
    <scope>NUCLEOTIDE SEQUENCE</scope>
    <source>
        <strain evidence="1">CCGE1003</strain>
    </source>
</reference>
<name>E1TKD2_BURSG</name>
<dbReference type="EMBL" id="CP002218">
    <property type="protein sequence ID" value="ADN61058.1"/>
    <property type="molecule type" value="Genomic_DNA"/>
</dbReference>
<gene>
    <name evidence="1" type="ordered locus">BC1003_5138</name>
</gene>
<organism evidence="1">
    <name type="scientific">Burkholderia sp. (strain CCGE1003)</name>
    <dbReference type="NCBI Taxonomy" id="640512"/>
    <lineage>
        <taxon>Bacteria</taxon>
        <taxon>Pseudomonadati</taxon>
        <taxon>Pseudomonadota</taxon>
        <taxon>Betaproteobacteria</taxon>
        <taxon>Burkholderiales</taxon>
        <taxon>Burkholderiaceae</taxon>
        <taxon>Burkholderia</taxon>
    </lineage>
</organism>
<dbReference type="HOGENOM" id="CLU_3388556_0_0_4"/>
<protein>
    <submittedName>
        <fullName evidence="1">Uncharacterized protein</fullName>
    </submittedName>
</protein>
<proteinExistence type="predicted"/>
<evidence type="ECO:0000313" key="1">
    <source>
        <dbReference type="EMBL" id="ADN61058.1"/>
    </source>
</evidence>
<dbReference type="AlphaFoldDB" id="E1TKD2"/>